<dbReference type="GO" id="GO:0005634">
    <property type="term" value="C:nucleus"/>
    <property type="evidence" value="ECO:0007669"/>
    <property type="project" value="TreeGrafter"/>
</dbReference>
<evidence type="ECO:0000313" key="2">
    <source>
        <dbReference type="Proteomes" id="UP000504635"/>
    </source>
</evidence>
<dbReference type="SMART" id="SM00595">
    <property type="entry name" value="MADF"/>
    <property type="match status" value="1"/>
</dbReference>
<feature type="domain" description="MADF" evidence="1">
    <location>
        <begin position="11"/>
        <end position="121"/>
    </location>
</feature>
<organism evidence="2 3">
    <name type="scientific">Sitophilus oryzae</name>
    <name type="common">Rice weevil</name>
    <name type="synonym">Curculio oryzae</name>
    <dbReference type="NCBI Taxonomy" id="7048"/>
    <lineage>
        <taxon>Eukaryota</taxon>
        <taxon>Metazoa</taxon>
        <taxon>Ecdysozoa</taxon>
        <taxon>Arthropoda</taxon>
        <taxon>Hexapoda</taxon>
        <taxon>Insecta</taxon>
        <taxon>Pterygota</taxon>
        <taxon>Neoptera</taxon>
        <taxon>Endopterygota</taxon>
        <taxon>Coleoptera</taxon>
        <taxon>Polyphaga</taxon>
        <taxon>Cucujiformia</taxon>
        <taxon>Curculionidae</taxon>
        <taxon>Dryophthorinae</taxon>
        <taxon>Sitophilus</taxon>
    </lineage>
</organism>
<gene>
    <name evidence="3" type="primary">LOC115883787</name>
</gene>
<accession>A0A6J2Y437</accession>
<dbReference type="PANTHER" id="PTHR12243">
    <property type="entry name" value="MADF DOMAIN TRANSCRIPTION FACTOR"/>
    <property type="match status" value="1"/>
</dbReference>
<protein>
    <submittedName>
        <fullName evidence="3">Uncharacterized protein LOC115883787</fullName>
    </submittedName>
</protein>
<dbReference type="InterPro" id="IPR039353">
    <property type="entry name" value="TF_Adf1"/>
</dbReference>
<evidence type="ECO:0000259" key="1">
    <source>
        <dbReference type="PROSITE" id="PS51029"/>
    </source>
</evidence>
<proteinExistence type="predicted"/>
<dbReference type="InParanoid" id="A0A6J2Y437"/>
<dbReference type="Pfam" id="PF10545">
    <property type="entry name" value="MADF_DNA_bdg"/>
    <property type="match status" value="1"/>
</dbReference>
<dbReference type="AlphaFoldDB" id="A0A6J2Y437"/>
<dbReference type="PANTHER" id="PTHR12243:SF69">
    <property type="entry name" value="SI:CH73-59F11.3"/>
    <property type="match status" value="1"/>
</dbReference>
<evidence type="ECO:0000313" key="3">
    <source>
        <dbReference type="RefSeq" id="XP_030758056.1"/>
    </source>
</evidence>
<sequence>MDSTDEINDEFLLQCVANYKPLYDKGDKGYKSVIQKENCWASVARSLNTSGKKRYCFIISKFMYCVNVLVSAVKARFKALREKYRRELIIEEKLKRSGAPASTRPIWPLLSFLKFMYKCGTEQQRATTSNFEVDTVDSETSNEPNTDYYCGTDDDSELIEIDHINTEMPTANVATPTTSEVATSSVASIQTSSGGKKRKLAYGATKEIDSVLTDVSEAIKNTKASCTKSR</sequence>
<name>A0A6J2Y437_SITOR</name>
<dbReference type="GO" id="GO:0005667">
    <property type="term" value="C:transcription regulator complex"/>
    <property type="evidence" value="ECO:0007669"/>
    <property type="project" value="TreeGrafter"/>
</dbReference>
<dbReference type="RefSeq" id="XP_030758056.1">
    <property type="nucleotide sequence ID" value="XM_030902196.1"/>
</dbReference>
<dbReference type="OrthoDB" id="8195830at2759"/>
<keyword evidence="2" id="KW-1185">Reference proteome</keyword>
<dbReference type="Proteomes" id="UP000504635">
    <property type="component" value="Unplaced"/>
</dbReference>
<reference evidence="3" key="1">
    <citation type="submission" date="2025-08" db="UniProtKB">
        <authorList>
            <consortium name="RefSeq"/>
        </authorList>
    </citation>
    <scope>IDENTIFICATION</scope>
    <source>
        <tissue evidence="3">Gonads</tissue>
    </source>
</reference>
<dbReference type="GO" id="GO:0006357">
    <property type="term" value="P:regulation of transcription by RNA polymerase II"/>
    <property type="evidence" value="ECO:0007669"/>
    <property type="project" value="TreeGrafter"/>
</dbReference>
<dbReference type="InterPro" id="IPR006578">
    <property type="entry name" value="MADF-dom"/>
</dbReference>
<dbReference type="PROSITE" id="PS51029">
    <property type="entry name" value="MADF"/>
    <property type="match status" value="1"/>
</dbReference>
<dbReference type="GeneID" id="115883787"/>
<dbReference type="KEGG" id="soy:115883787"/>